<reference evidence="2" key="1">
    <citation type="submission" date="2021-06" db="EMBL/GenBank/DDBJ databases">
        <authorList>
            <person name="Kallberg Y."/>
            <person name="Tangrot J."/>
            <person name="Rosling A."/>
        </authorList>
    </citation>
    <scope>NUCLEOTIDE SEQUENCE</scope>
    <source>
        <strain evidence="2">BR232B</strain>
    </source>
</reference>
<evidence type="ECO:0000256" key="1">
    <source>
        <dbReference type="ARBA" id="ARBA00022857"/>
    </source>
</evidence>
<evidence type="ECO:0000313" key="3">
    <source>
        <dbReference type="Proteomes" id="UP000789739"/>
    </source>
</evidence>
<keyword evidence="3" id="KW-1185">Reference proteome</keyword>
<dbReference type="InterPro" id="IPR036291">
    <property type="entry name" value="NAD(P)-bd_dom_sf"/>
</dbReference>
<keyword evidence="1" id="KW-0521">NADP</keyword>
<evidence type="ECO:0000313" key="2">
    <source>
        <dbReference type="EMBL" id="CAG8591443.1"/>
    </source>
</evidence>
<dbReference type="InterPro" id="IPR020904">
    <property type="entry name" value="Sc_DH/Rdtase_CS"/>
</dbReference>
<organism evidence="2 3">
    <name type="scientific">Paraglomus brasilianum</name>
    <dbReference type="NCBI Taxonomy" id="144538"/>
    <lineage>
        <taxon>Eukaryota</taxon>
        <taxon>Fungi</taxon>
        <taxon>Fungi incertae sedis</taxon>
        <taxon>Mucoromycota</taxon>
        <taxon>Glomeromycotina</taxon>
        <taxon>Glomeromycetes</taxon>
        <taxon>Paraglomerales</taxon>
        <taxon>Paraglomeraceae</taxon>
        <taxon>Paraglomus</taxon>
    </lineage>
</organism>
<dbReference type="PANTHER" id="PTHR43313">
    <property type="entry name" value="SHORT-CHAIN DEHYDROGENASE/REDUCTASE FAMILY 9C"/>
    <property type="match status" value="1"/>
</dbReference>
<dbReference type="GO" id="GO:0008202">
    <property type="term" value="P:steroid metabolic process"/>
    <property type="evidence" value="ECO:0007669"/>
    <property type="project" value="TreeGrafter"/>
</dbReference>
<dbReference type="InterPro" id="IPR002347">
    <property type="entry name" value="SDR_fam"/>
</dbReference>
<accession>A0A9N9C4U1</accession>
<dbReference type="Proteomes" id="UP000789739">
    <property type="component" value="Unassembled WGS sequence"/>
</dbReference>
<dbReference type="SUPFAM" id="SSF51735">
    <property type="entry name" value="NAD(P)-binding Rossmann-fold domains"/>
    <property type="match status" value="1"/>
</dbReference>
<gene>
    <name evidence="2" type="ORF">PBRASI_LOCUS7145</name>
</gene>
<sequence length="396" mass="44269">SYFGRIGVGKPIVTEVNRKRRLLWAQERQSYGNPLFGVTNLDLNYSEEMLNLHSTEAYIKAMETCAFSPEFHEYLQHNVIPLVADWPGQILPQKAITMQQQARKNIQTTPSTPPIPTSTHHPAVLVTGTSLGLGCNIALTLACRGYTVFATVRRVEESDELTRQLSLCENEYHGSLIPLVADVSNKADVMKVIYLPSEVASETAFRESFETNFFAVVNLTKVFLPMLRESNGRVINVGSISSWHSTAAMGVYASSKAAIRTLSRIWRQELKGMGVDVVLVEPGAVKTRFTQQVQQNFRSFTSFPNLSRYHEIPQNVKSTVVQKYERQYRAIGRYCDDMFENASPPGLASDAILNALMAAYPKSTYYVGLDAKLLAVMNWILGERLVEAIQESIIGC</sequence>
<dbReference type="Pfam" id="PF00106">
    <property type="entry name" value="adh_short"/>
    <property type="match status" value="2"/>
</dbReference>
<feature type="non-terminal residue" evidence="2">
    <location>
        <position position="396"/>
    </location>
</feature>
<dbReference type="PROSITE" id="PS00061">
    <property type="entry name" value="ADH_SHORT"/>
    <property type="match status" value="1"/>
</dbReference>
<dbReference type="OrthoDB" id="447842at2759"/>
<dbReference type="PANTHER" id="PTHR43313:SF1">
    <property type="entry name" value="3BETA-HYDROXYSTEROID DEHYDROGENASE DHS-16"/>
    <property type="match status" value="1"/>
</dbReference>
<comment type="caution">
    <text evidence="2">The sequence shown here is derived from an EMBL/GenBank/DDBJ whole genome shotgun (WGS) entry which is preliminary data.</text>
</comment>
<dbReference type="Gene3D" id="3.40.50.720">
    <property type="entry name" value="NAD(P)-binding Rossmann-like Domain"/>
    <property type="match status" value="2"/>
</dbReference>
<protein>
    <submittedName>
        <fullName evidence="2">1227_t:CDS:1</fullName>
    </submittedName>
</protein>
<dbReference type="AlphaFoldDB" id="A0A9N9C4U1"/>
<dbReference type="PRINTS" id="PR00081">
    <property type="entry name" value="GDHRDH"/>
</dbReference>
<dbReference type="EMBL" id="CAJVPI010001050">
    <property type="protein sequence ID" value="CAG8591443.1"/>
    <property type="molecule type" value="Genomic_DNA"/>
</dbReference>
<dbReference type="GO" id="GO:0016491">
    <property type="term" value="F:oxidoreductase activity"/>
    <property type="evidence" value="ECO:0007669"/>
    <property type="project" value="TreeGrafter"/>
</dbReference>
<proteinExistence type="predicted"/>
<name>A0A9N9C4U1_9GLOM</name>